<evidence type="ECO:0000256" key="8">
    <source>
        <dbReference type="ARBA" id="ARBA00023125"/>
    </source>
</evidence>
<evidence type="ECO:0000256" key="9">
    <source>
        <dbReference type="ARBA" id="ARBA00023235"/>
    </source>
</evidence>
<evidence type="ECO:0000256" key="5">
    <source>
        <dbReference type="ARBA" id="ARBA00022833"/>
    </source>
</evidence>
<dbReference type="PROSITE" id="PS00396">
    <property type="entry name" value="TOPO_IA_1"/>
    <property type="match status" value="1"/>
</dbReference>
<dbReference type="InterPro" id="IPR013826">
    <property type="entry name" value="Topo_IA_cen_sub3"/>
</dbReference>
<feature type="active site" description="O-(5'-phospho-DNA)-tyrosine intermediate" evidence="10">
    <location>
        <position position="315"/>
    </location>
</feature>
<feature type="site" description="Interaction with DNA" evidence="10">
    <location>
        <position position="52"/>
    </location>
</feature>
<dbReference type="PANTHER" id="PTHR11390">
    <property type="entry name" value="PROKARYOTIC DNA TOPOISOMERASE"/>
    <property type="match status" value="1"/>
</dbReference>
<dbReference type="Pfam" id="PF01396">
    <property type="entry name" value="Zn_ribbon_Top1"/>
    <property type="match status" value="1"/>
</dbReference>
<protein>
    <recommendedName>
        <fullName evidence="10">DNA topoisomerase 1</fullName>
        <ecNumber evidence="10">5.6.2.1</ecNumber>
    </recommendedName>
    <alternativeName>
        <fullName evidence="10">DNA topoisomerase I</fullName>
    </alternativeName>
</protein>
<dbReference type="PANTHER" id="PTHR11390:SF26">
    <property type="entry name" value="DNA TOPOISOMERASE 1"/>
    <property type="match status" value="1"/>
</dbReference>
<organism evidence="14 15">
    <name type="scientific">Candidatus Nanohalococcus occultus</name>
    <dbReference type="NCBI Taxonomy" id="2978047"/>
    <lineage>
        <taxon>Archaea</taxon>
        <taxon>Candidatus Nanohalarchaeota</taxon>
        <taxon>Candidatus Nanohalarchaeota incertae sedis</taxon>
        <taxon>Candidatus Nanohalococcus</taxon>
    </lineage>
</organism>
<dbReference type="SMART" id="SM00493">
    <property type="entry name" value="TOPRIM"/>
    <property type="match status" value="1"/>
</dbReference>
<keyword evidence="8 10" id="KW-0238">DNA-binding</keyword>
<gene>
    <name evidence="10 14" type="primary">topA</name>
    <name evidence="14" type="ORF">SVXNc_0079</name>
</gene>
<dbReference type="InterPro" id="IPR005739">
    <property type="entry name" value="TopoI_arch"/>
</dbReference>
<dbReference type="InterPro" id="IPR013824">
    <property type="entry name" value="Topo_IA_cen_sub1"/>
</dbReference>
<comment type="similarity">
    <text evidence="2 10">Belongs to the type IA topoisomerase family.</text>
</comment>
<dbReference type="InterPro" id="IPR006171">
    <property type="entry name" value="TOPRIM_dom"/>
</dbReference>
<keyword evidence="7 10" id="KW-0799">Topoisomerase</keyword>
<feature type="site" description="Interaction with DNA" evidence="10">
    <location>
        <position position="165"/>
    </location>
</feature>
<keyword evidence="3" id="KW-0479">Metal-binding</keyword>
<feature type="site" description="Interaction with DNA" evidence="10">
    <location>
        <position position="317"/>
    </location>
</feature>
<dbReference type="NCBIfam" id="TIGR01057">
    <property type="entry name" value="topA_arch"/>
    <property type="match status" value="1"/>
</dbReference>
<dbReference type="EMBL" id="CP104395">
    <property type="protein sequence ID" value="WEL19111.1"/>
    <property type="molecule type" value="Genomic_DNA"/>
</dbReference>
<dbReference type="InterPro" id="IPR013825">
    <property type="entry name" value="Topo_IA_cen_sub2"/>
</dbReference>
<dbReference type="Gene3D" id="3.30.65.10">
    <property type="entry name" value="Bacterial Topoisomerase I, domain 1"/>
    <property type="match status" value="1"/>
</dbReference>
<evidence type="ECO:0000256" key="11">
    <source>
        <dbReference type="SAM" id="MobiDB-lite"/>
    </source>
</evidence>
<feature type="region of interest" description="Disordered" evidence="11">
    <location>
        <begin position="353"/>
        <end position="380"/>
    </location>
</feature>
<evidence type="ECO:0000256" key="7">
    <source>
        <dbReference type="ARBA" id="ARBA00023029"/>
    </source>
</evidence>
<keyword evidence="9 10" id="KW-0413">Isomerase</keyword>
<evidence type="ECO:0000259" key="12">
    <source>
        <dbReference type="PROSITE" id="PS50880"/>
    </source>
</evidence>
<dbReference type="PROSITE" id="PS50880">
    <property type="entry name" value="TOPRIM"/>
    <property type="match status" value="1"/>
</dbReference>
<feature type="domain" description="Toprim" evidence="12">
    <location>
        <begin position="3"/>
        <end position="139"/>
    </location>
</feature>
<comment type="catalytic activity">
    <reaction evidence="1 10">
        <text>ATP-independent breakage of single-stranded DNA, followed by passage and rejoining.</text>
        <dbReference type="EC" id="5.6.2.1"/>
    </reaction>
</comment>
<dbReference type="Gene3D" id="2.70.20.10">
    <property type="entry name" value="Topoisomerase I, domain 3"/>
    <property type="match status" value="1"/>
</dbReference>
<dbReference type="InterPro" id="IPR000380">
    <property type="entry name" value="Topo_IA"/>
</dbReference>
<dbReference type="EC" id="5.6.2.1" evidence="10"/>
<dbReference type="Gene3D" id="3.40.50.140">
    <property type="match status" value="1"/>
</dbReference>
<evidence type="ECO:0000256" key="1">
    <source>
        <dbReference type="ARBA" id="ARBA00000213"/>
    </source>
</evidence>
<feature type="region of interest" description="Interaction with DNA" evidence="10">
    <location>
        <begin position="194"/>
        <end position="199"/>
    </location>
</feature>
<reference evidence="14 15" key="1">
    <citation type="submission" date="2022-09" db="EMBL/GenBank/DDBJ databases">
        <title>Xylan utilization by haloarchaea-nanohaloarchaea associations.</title>
        <authorList>
            <person name="Yakimov M."/>
        </authorList>
    </citation>
    <scope>NUCLEOTIDE SEQUENCE [LARGE SCALE GENOMIC DNA]</scope>
    <source>
        <strain evidence="14 15">SVXNc</strain>
    </source>
</reference>
<dbReference type="Proteomes" id="UP001218034">
    <property type="component" value="Chromosome"/>
</dbReference>
<dbReference type="InterPro" id="IPR013498">
    <property type="entry name" value="Topo_IA_Znf"/>
</dbReference>
<keyword evidence="15" id="KW-1185">Reference proteome</keyword>
<evidence type="ECO:0000256" key="3">
    <source>
        <dbReference type="ARBA" id="ARBA00022723"/>
    </source>
</evidence>
<dbReference type="InterPro" id="IPR028612">
    <property type="entry name" value="Topoisom_1_IA"/>
</dbReference>
<comment type="subunit">
    <text evidence="10">Monomer.</text>
</comment>
<dbReference type="CDD" id="cd00186">
    <property type="entry name" value="TOP1Ac"/>
    <property type="match status" value="1"/>
</dbReference>
<accession>A0ABY8CD15</accession>
<dbReference type="PRINTS" id="PR00417">
    <property type="entry name" value="PRTPISMRASEI"/>
</dbReference>
<keyword evidence="5" id="KW-0862">Zinc</keyword>
<dbReference type="InterPro" id="IPR023405">
    <property type="entry name" value="Topo_IA_core_domain"/>
</dbReference>
<dbReference type="Gene3D" id="1.10.290.10">
    <property type="entry name" value="Topoisomerase I, domain 4"/>
    <property type="match status" value="1"/>
</dbReference>
<feature type="domain" description="Topo IA-type catalytic" evidence="13">
    <location>
        <begin position="155"/>
        <end position="569"/>
    </location>
</feature>
<dbReference type="HAMAP" id="MF_00952">
    <property type="entry name" value="Topoisom_1_prok"/>
    <property type="match status" value="1"/>
</dbReference>
<dbReference type="InterPro" id="IPR023406">
    <property type="entry name" value="Topo_IA_AS"/>
</dbReference>
<sequence>METTVMIGEKPKVASKLANALGNYSTKTNRGVKNYVIETDERRIIIAPAVGHIFNLEQISEGWDYPVFDVEWRPIFETSDSSDYVKKYYNNLRDQIEKADTYINACDFDLEGSVIGANIIKHMADPDEERIERMKFSTLTQSDLQEAFDNLEGFDKGMTDAGITRHTLDFYYGVNVSRALMQAVRENNRYKTLSTGRVQGPTLKILADKEREIRAFEPDDYWEIFLKHSEFDAKLSYGSDDRIWDEDEANGIFLTVKDEGRTEVTDIDINNYSHNPPIPFNLTGLQSEASSQFNISPKKTQSIAQTLYENSLISYPRTESQKLPPKIGYKDILGKLKSQDSYEDLAKKVMKKDSLSTTQGKKKDDAHPAIYPTGEHPSGLSKQERKVYDLIVKRFFAVFGKAAKRRSLTMTLTVEDYDFQAKSKITVERNWFDLYDPYVKVSEAALPELEVGDILDVEGFDLEDKETQPPQRYSQSRIVNKLEKENLGTKATRASTIDRLYNRNYIEGDPINVTDLGLAIVDTLEDHIPDLLSPDLTREFEEKMESIRQGEETSEGVIEKAREDLDKMLGKFKDQEKEIGAELVNTIDDERKRRRKLGPCHECEEQGREDGMLRIIKSKGSSFVGCSNYPDCENTYPLPNTGKVNSTDQECSTCGKPVIYVERKKKKSYSMCVDPDCPSKDDW</sequence>
<name>A0ABY8CD15_9ARCH</name>
<feature type="site" description="Interaction with DNA" evidence="10">
    <location>
        <position position="503"/>
    </location>
</feature>
<dbReference type="SMART" id="SM00436">
    <property type="entry name" value="TOP1Bc"/>
    <property type="match status" value="1"/>
</dbReference>
<evidence type="ECO:0000313" key="15">
    <source>
        <dbReference type="Proteomes" id="UP001218034"/>
    </source>
</evidence>
<dbReference type="InterPro" id="IPR003602">
    <property type="entry name" value="Topo_IA_DNA-bd_dom"/>
</dbReference>
<dbReference type="InterPro" id="IPR013497">
    <property type="entry name" value="Topo_IA_cen"/>
</dbReference>
<dbReference type="SMART" id="SM00437">
    <property type="entry name" value="TOP1Ac"/>
    <property type="match status" value="1"/>
</dbReference>
<keyword evidence="4" id="KW-0863">Zinc-finger</keyword>
<evidence type="ECO:0000256" key="2">
    <source>
        <dbReference type="ARBA" id="ARBA00009446"/>
    </source>
</evidence>
<dbReference type="Pfam" id="PF01131">
    <property type="entry name" value="Topoisom_bac"/>
    <property type="match status" value="1"/>
</dbReference>
<dbReference type="SUPFAM" id="SSF56712">
    <property type="entry name" value="Prokaryotic type I DNA topoisomerase"/>
    <property type="match status" value="1"/>
</dbReference>
<dbReference type="Pfam" id="PF01751">
    <property type="entry name" value="Toprim"/>
    <property type="match status" value="1"/>
</dbReference>
<proteinExistence type="inferred from homology"/>
<keyword evidence="6" id="KW-0460">Magnesium</keyword>
<evidence type="ECO:0000256" key="6">
    <source>
        <dbReference type="ARBA" id="ARBA00022842"/>
    </source>
</evidence>
<feature type="site" description="Interaction with DNA" evidence="10">
    <location>
        <position position="169"/>
    </location>
</feature>
<dbReference type="PROSITE" id="PS52039">
    <property type="entry name" value="TOPO_IA_2"/>
    <property type="match status" value="1"/>
</dbReference>
<dbReference type="Gene3D" id="1.10.460.10">
    <property type="entry name" value="Topoisomerase I, domain 2"/>
    <property type="match status" value="1"/>
</dbReference>
<evidence type="ECO:0000259" key="13">
    <source>
        <dbReference type="PROSITE" id="PS52039"/>
    </source>
</evidence>
<evidence type="ECO:0000256" key="4">
    <source>
        <dbReference type="ARBA" id="ARBA00022771"/>
    </source>
</evidence>
<comment type="function">
    <text evidence="10">Releases the supercoiling and torsional tension of DNA, which is introduced during the DNA replication and transcription, by transiently cleaving and rejoining one strand of the DNA duplex. Introduces a single-strand break via transesterification at a target site in duplex DNA. The scissile phosphodiester is attacked by the catalytic tyrosine of the enzyme, resulting in the formation of a DNA-(5'-phosphotyrosyl)-enzyme intermediate and the expulsion of a 3'-OH DNA strand. The free DNA strand then undergoes passage around the unbroken strand, thus removing DNA supercoils. Finally, in the religation step, the DNA 3'-OH attacks the covalent intermediate to expel the active-site tyrosine and restore the DNA phosphodiester backbone.</text>
</comment>
<dbReference type="InterPro" id="IPR003601">
    <property type="entry name" value="Topo_IA_2"/>
</dbReference>
<dbReference type="GO" id="GO:0003917">
    <property type="term" value="F:DNA topoisomerase type I (single strand cut, ATP-independent) activity"/>
    <property type="evidence" value="ECO:0007669"/>
    <property type="project" value="UniProtKB-EC"/>
</dbReference>
<evidence type="ECO:0000313" key="14">
    <source>
        <dbReference type="EMBL" id="WEL19111.1"/>
    </source>
</evidence>
<comment type="caution">
    <text evidence="10">Lacks conserved residue(s) required for the propagation of feature annotation.</text>
</comment>
<evidence type="ECO:0000256" key="10">
    <source>
        <dbReference type="HAMAP-Rule" id="MF_00952"/>
    </source>
</evidence>